<evidence type="ECO:0000259" key="8">
    <source>
        <dbReference type="PROSITE" id="PS50240"/>
    </source>
</evidence>
<accession>A0A8J6FRU1</accession>
<dbReference type="InterPro" id="IPR001314">
    <property type="entry name" value="Peptidase_S1A"/>
</dbReference>
<dbReference type="InterPro" id="IPR018114">
    <property type="entry name" value="TRYPSIN_HIS"/>
</dbReference>
<dbReference type="InterPro" id="IPR009003">
    <property type="entry name" value="Peptidase_S1_PA"/>
</dbReference>
<sequence length="261" mass="29079">PIFSVCGQRPLVHTLGSRIIGGHDALPGAWPWQVSLQYSIFGYDYEHLCGGSLIHKMWVMSAAHCFIKARNHRNWRAVFGVNDIVNPGSTRQTSQIKGIRIHKNFDEKTKDNDLAMLELENPVKYTEYIQPVCLGIQLQEVSDPFTQCFITGWGTTSKAGEMSQILQEAQIDMISASLCNSSGWYNGILTDNMICAGFEDGGVDTCQGDSGGPLVCYIADRASFYQLGITSFGYECAEAHYPGVYTQVHNYANWTVMHMEK</sequence>
<evidence type="ECO:0000256" key="5">
    <source>
        <dbReference type="ARBA" id="ARBA00022837"/>
    </source>
</evidence>
<dbReference type="GO" id="GO:0004252">
    <property type="term" value="F:serine-type endopeptidase activity"/>
    <property type="evidence" value="ECO:0007669"/>
    <property type="project" value="InterPro"/>
</dbReference>
<dbReference type="Gene3D" id="2.40.10.10">
    <property type="entry name" value="Trypsin-like serine proteases"/>
    <property type="match status" value="2"/>
</dbReference>
<feature type="non-terminal residue" evidence="9">
    <location>
        <position position="261"/>
    </location>
</feature>
<name>A0A8J6FRU1_ELECQ</name>
<dbReference type="SMART" id="SM00020">
    <property type="entry name" value="Tryp_SPc"/>
    <property type="match status" value="1"/>
</dbReference>
<dbReference type="AlphaFoldDB" id="A0A8J6FRU1"/>
<reference evidence="9" key="1">
    <citation type="thesis" date="2020" institute="ProQuest LLC" country="789 East Eisenhower Parkway, Ann Arbor, MI, USA">
        <title>Comparative Genomics and Chromosome Evolution.</title>
        <authorList>
            <person name="Mudd A.B."/>
        </authorList>
    </citation>
    <scope>NUCLEOTIDE SEQUENCE</scope>
    <source>
        <strain evidence="9">HN-11 Male</strain>
        <tissue evidence="9">Kidney and liver</tissue>
    </source>
</reference>
<dbReference type="EMBL" id="WNTK01000001">
    <property type="protein sequence ID" value="KAG9491654.1"/>
    <property type="molecule type" value="Genomic_DNA"/>
</dbReference>
<dbReference type="PANTHER" id="PTHR24252">
    <property type="entry name" value="ACROSIN-RELATED"/>
    <property type="match status" value="1"/>
</dbReference>
<keyword evidence="6" id="KW-1015">Disulfide bond</keyword>
<dbReference type="OrthoDB" id="10051896at2759"/>
<evidence type="ECO:0000313" key="10">
    <source>
        <dbReference type="Proteomes" id="UP000770717"/>
    </source>
</evidence>
<keyword evidence="10" id="KW-1185">Reference proteome</keyword>
<keyword evidence="1 7" id="KW-0645">Protease</keyword>
<dbReference type="CDD" id="cd00190">
    <property type="entry name" value="Tryp_SPc"/>
    <property type="match status" value="1"/>
</dbReference>
<dbReference type="PROSITE" id="PS00134">
    <property type="entry name" value="TRYPSIN_HIS"/>
    <property type="match status" value="1"/>
</dbReference>
<dbReference type="PROSITE" id="PS00135">
    <property type="entry name" value="TRYPSIN_SER"/>
    <property type="match status" value="1"/>
</dbReference>
<evidence type="ECO:0000256" key="3">
    <source>
        <dbReference type="ARBA" id="ARBA00022801"/>
    </source>
</evidence>
<keyword evidence="2" id="KW-0479">Metal-binding</keyword>
<feature type="domain" description="Peptidase S1" evidence="8">
    <location>
        <begin position="19"/>
        <end position="260"/>
    </location>
</feature>
<evidence type="ECO:0000256" key="7">
    <source>
        <dbReference type="RuleBase" id="RU363034"/>
    </source>
</evidence>
<dbReference type="Proteomes" id="UP000770717">
    <property type="component" value="Unassembled WGS sequence"/>
</dbReference>
<dbReference type="PANTHER" id="PTHR24252:SF21">
    <property type="entry name" value="TRANSMEMBRANE SERINE PROTEASE 12"/>
    <property type="match status" value="1"/>
</dbReference>
<evidence type="ECO:0000256" key="2">
    <source>
        <dbReference type="ARBA" id="ARBA00022723"/>
    </source>
</evidence>
<keyword evidence="5" id="KW-0106">Calcium</keyword>
<evidence type="ECO:0000256" key="6">
    <source>
        <dbReference type="ARBA" id="ARBA00023157"/>
    </source>
</evidence>
<dbReference type="Pfam" id="PF00089">
    <property type="entry name" value="Trypsin"/>
    <property type="match status" value="1"/>
</dbReference>
<keyword evidence="4 7" id="KW-0720">Serine protease</keyword>
<dbReference type="FunFam" id="2.40.10.10:FF:000003">
    <property type="entry name" value="Transmembrane serine protease 3"/>
    <property type="match status" value="1"/>
</dbReference>
<dbReference type="PROSITE" id="PS50240">
    <property type="entry name" value="TRYPSIN_DOM"/>
    <property type="match status" value="1"/>
</dbReference>
<dbReference type="PRINTS" id="PR00722">
    <property type="entry name" value="CHYMOTRYPSIN"/>
</dbReference>
<protein>
    <recommendedName>
        <fullName evidence="8">Peptidase S1 domain-containing protein</fullName>
    </recommendedName>
</protein>
<evidence type="ECO:0000313" key="9">
    <source>
        <dbReference type="EMBL" id="KAG9491654.1"/>
    </source>
</evidence>
<dbReference type="GO" id="GO:0046872">
    <property type="term" value="F:metal ion binding"/>
    <property type="evidence" value="ECO:0007669"/>
    <property type="project" value="UniProtKB-KW"/>
</dbReference>
<gene>
    <name evidence="9" type="ORF">GDO78_000261</name>
</gene>
<keyword evidence="3 7" id="KW-0378">Hydrolase</keyword>
<dbReference type="SUPFAM" id="SSF50494">
    <property type="entry name" value="Trypsin-like serine proteases"/>
    <property type="match status" value="1"/>
</dbReference>
<organism evidence="9 10">
    <name type="scientific">Eleutherodactylus coqui</name>
    <name type="common">Puerto Rican coqui</name>
    <dbReference type="NCBI Taxonomy" id="57060"/>
    <lineage>
        <taxon>Eukaryota</taxon>
        <taxon>Metazoa</taxon>
        <taxon>Chordata</taxon>
        <taxon>Craniata</taxon>
        <taxon>Vertebrata</taxon>
        <taxon>Euteleostomi</taxon>
        <taxon>Amphibia</taxon>
        <taxon>Batrachia</taxon>
        <taxon>Anura</taxon>
        <taxon>Neobatrachia</taxon>
        <taxon>Hyloidea</taxon>
        <taxon>Eleutherodactylidae</taxon>
        <taxon>Eleutherodactylinae</taxon>
        <taxon>Eleutherodactylus</taxon>
        <taxon>Eleutherodactylus</taxon>
    </lineage>
</organism>
<feature type="non-terminal residue" evidence="9">
    <location>
        <position position="1"/>
    </location>
</feature>
<comment type="caution">
    <text evidence="9">The sequence shown here is derived from an EMBL/GenBank/DDBJ whole genome shotgun (WGS) entry which is preliminary data.</text>
</comment>
<dbReference type="InterPro" id="IPR001254">
    <property type="entry name" value="Trypsin_dom"/>
</dbReference>
<dbReference type="GO" id="GO:0006508">
    <property type="term" value="P:proteolysis"/>
    <property type="evidence" value="ECO:0007669"/>
    <property type="project" value="UniProtKB-KW"/>
</dbReference>
<dbReference type="InterPro" id="IPR043504">
    <property type="entry name" value="Peptidase_S1_PA_chymotrypsin"/>
</dbReference>
<evidence type="ECO:0000256" key="4">
    <source>
        <dbReference type="ARBA" id="ARBA00022825"/>
    </source>
</evidence>
<proteinExistence type="predicted"/>
<evidence type="ECO:0000256" key="1">
    <source>
        <dbReference type="ARBA" id="ARBA00022670"/>
    </source>
</evidence>
<dbReference type="InterPro" id="IPR033116">
    <property type="entry name" value="TRYPSIN_SER"/>
</dbReference>